<sequence length="98" mass="11474">MPTNEERYRTWVNHVRSRIAEEPRQKAWIIEKECWKLIDLAIDPIGGDEKVKRMLTVILDDSDMELLEELIAFDEGDIPKESLLVEKIKKRLISALQA</sequence>
<dbReference type="Proteomes" id="UP001050975">
    <property type="component" value="Unassembled WGS sequence"/>
</dbReference>
<reference evidence="1" key="1">
    <citation type="submission" date="2019-10" db="EMBL/GenBank/DDBJ databases">
        <title>Draft genome sequece of Microseira wollei NIES-4236.</title>
        <authorList>
            <person name="Yamaguchi H."/>
            <person name="Suzuki S."/>
            <person name="Kawachi M."/>
        </authorList>
    </citation>
    <scope>NUCLEOTIDE SEQUENCE</scope>
    <source>
        <strain evidence="1">NIES-4236</strain>
    </source>
</reference>
<protein>
    <submittedName>
        <fullName evidence="1">Uncharacterized protein</fullName>
    </submittedName>
</protein>
<dbReference type="EMBL" id="BLAY01000085">
    <property type="protein sequence ID" value="GET40215.1"/>
    <property type="molecule type" value="Genomic_DNA"/>
</dbReference>
<gene>
    <name evidence="1" type="ORF">MiSe_50230</name>
</gene>
<name>A0AAV3XGZ6_9CYAN</name>
<accession>A0AAV3XGZ6</accession>
<keyword evidence="2" id="KW-1185">Reference proteome</keyword>
<proteinExistence type="predicted"/>
<evidence type="ECO:0000313" key="2">
    <source>
        <dbReference type="Proteomes" id="UP001050975"/>
    </source>
</evidence>
<comment type="caution">
    <text evidence="1">The sequence shown here is derived from an EMBL/GenBank/DDBJ whole genome shotgun (WGS) entry which is preliminary data.</text>
</comment>
<dbReference type="RefSeq" id="WP_226586050.1">
    <property type="nucleotide sequence ID" value="NZ_BLAY01000085.1"/>
</dbReference>
<dbReference type="AlphaFoldDB" id="A0AAV3XGZ6"/>
<evidence type="ECO:0000313" key="1">
    <source>
        <dbReference type="EMBL" id="GET40215.1"/>
    </source>
</evidence>
<organism evidence="1 2">
    <name type="scientific">Microseira wollei NIES-4236</name>
    <dbReference type="NCBI Taxonomy" id="2530354"/>
    <lineage>
        <taxon>Bacteria</taxon>
        <taxon>Bacillati</taxon>
        <taxon>Cyanobacteriota</taxon>
        <taxon>Cyanophyceae</taxon>
        <taxon>Oscillatoriophycideae</taxon>
        <taxon>Aerosakkonematales</taxon>
        <taxon>Aerosakkonemataceae</taxon>
        <taxon>Microseira</taxon>
    </lineage>
</organism>